<feature type="region of interest" description="Disordered" evidence="10">
    <location>
        <begin position="963"/>
        <end position="987"/>
    </location>
</feature>
<evidence type="ECO:0000256" key="2">
    <source>
        <dbReference type="ARBA" id="ARBA00007813"/>
    </source>
</evidence>
<evidence type="ECO:0000313" key="13">
    <source>
        <dbReference type="Proteomes" id="UP001322138"/>
    </source>
</evidence>
<evidence type="ECO:0000256" key="3">
    <source>
        <dbReference type="ARBA" id="ARBA00019619"/>
    </source>
</evidence>
<comment type="subunit">
    <text evidence="9">Component of the Mediator complex.</text>
</comment>
<feature type="compositionally biased region" description="Basic and acidic residues" evidence="10">
    <location>
        <begin position="33"/>
        <end position="43"/>
    </location>
</feature>
<dbReference type="InterPro" id="IPR013947">
    <property type="entry name" value="Mediator_Med14"/>
</dbReference>
<comment type="caution">
    <text evidence="12">The sequence shown here is derived from an EMBL/GenBank/DDBJ whole genome shotgun (WGS) entry which is preliminary data.</text>
</comment>
<keyword evidence="4 9" id="KW-0805">Transcription regulation</keyword>
<dbReference type="EMBL" id="JAFFGZ010000001">
    <property type="protein sequence ID" value="KAK4648384.1"/>
    <property type="molecule type" value="Genomic_DNA"/>
</dbReference>
<dbReference type="Pfam" id="PF26204">
    <property type="entry name" value="Med14_fung"/>
    <property type="match status" value="1"/>
</dbReference>
<evidence type="ECO:0000256" key="10">
    <source>
        <dbReference type="SAM" id="MobiDB-lite"/>
    </source>
</evidence>
<feature type="region of interest" description="Disordered" evidence="10">
    <location>
        <begin position="1"/>
        <end position="61"/>
    </location>
</feature>
<comment type="similarity">
    <text evidence="2 9">Belongs to the Mediator complex subunit 14 family.</text>
</comment>
<name>A0ABR0FYG9_9PEZI</name>
<dbReference type="GeneID" id="87893725"/>
<keyword evidence="7 9" id="KW-0539">Nucleus</keyword>
<feature type="compositionally biased region" description="Low complexity" evidence="10">
    <location>
        <begin position="1064"/>
        <end position="1083"/>
    </location>
</feature>
<reference evidence="12 13" key="1">
    <citation type="journal article" date="2023" name="bioRxiv">
        <title>High-quality genome assemblies of four members of thePodospora anserinaspecies complex.</title>
        <authorList>
            <person name="Ament-Velasquez S.L."/>
            <person name="Vogan A.A."/>
            <person name="Wallerman O."/>
            <person name="Hartmann F."/>
            <person name="Gautier V."/>
            <person name="Silar P."/>
            <person name="Giraud T."/>
            <person name="Johannesson H."/>
        </authorList>
    </citation>
    <scope>NUCLEOTIDE SEQUENCE [LARGE SCALE GENOMIC DNA]</scope>
    <source>
        <strain evidence="12 13">CBS 112042</strain>
    </source>
</reference>
<evidence type="ECO:0000313" key="12">
    <source>
        <dbReference type="EMBL" id="KAK4648384.1"/>
    </source>
</evidence>
<keyword evidence="13" id="KW-1185">Reference proteome</keyword>
<dbReference type="Proteomes" id="UP001322138">
    <property type="component" value="Unassembled WGS sequence"/>
</dbReference>
<dbReference type="RefSeq" id="XP_062737360.1">
    <property type="nucleotide sequence ID" value="XM_062874243.1"/>
</dbReference>
<comment type="subcellular location">
    <subcellularLocation>
        <location evidence="1 9">Nucleus</location>
    </subcellularLocation>
</comment>
<evidence type="ECO:0000256" key="6">
    <source>
        <dbReference type="ARBA" id="ARBA00023163"/>
    </source>
</evidence>
<dbReference type="PANTHER" id="PTHR12809">
    <property type="entry name" value="MEDIATOR COMPLEX SUBUNIT"/>
    <property type="match status" value="1"/>
</dbReference>
<evidence type="ECO:0000256" key="9">
    <source>
        <dbReference type="RuleBase" id="RU365082"/>
    </source>
</evidence>
<dbReference type="PANTHER" id="PTHR12809:SF2">
    <property type="entry name" value="MEDIATOR OF RNA POLYMERASE II TRANSCRIPTION SUBUNIT 14"/>
    <property type="match status" value="1"/>
</dbReference>
<comment type="function">
    <text evidence="9">Component of the Mediator complex, a coactivator involved in the regulated transcription of nearly all RNA polymerase II-dependent genes. Mediator functions as a bridge to convey information from gene-specific regulatory proteins to the basal RNA polymerase II transcription machinery. Mediator is recruited to promoters by direct interactions with regulatory proteins and serves as a scaffold for the assembly of a functional preinitiation complex with RNA polymerase II and the general transcription factors.</text>
</comment>
<feature type="domain" description="Mediator complex subunit MED14 N-terminal" evidence="11">
    <location>
        <begin position="79"/>
        <end position="290"/>
    </location>
</feature>
<protein>
    <recommendedName>
        <fullName evidence="3 9">Mediator of RNA polymerase II transcription subunit 14</fullName>
    </recommendedName>
    <alternativeName>
        <fullName evidence="8 9">Mediator complex subunit 14</fullName>
    </alternativeName>
</protein>
<evidence type="ECO:0000256" key="7">
    <source>
        <dbReference type="ARBA" id="ARBA00023242"/>
    </source>
</evidence>
<evidence type="ECO:0000256" key="8">
    <source>
        <dbReference type="ARBA" id="ARBA00032007"/>
    </source>
</evidence>
<dbReference type="InterPro" id="IPR055122">
    <property type="entry name" value="Med14_N"/>
</dbReference>
<evidence type="ECO:0000259" key="11">
    <source>
        <dbReference type="Pfam" id="PF08638"/>
    </source>
</evidence>
<feature type="region of interest" description="Disordered" evidence="10">
    <location>
        <begin position="1064"/>
        <end position="1135"/>
    </location>
</feature>
<organism evidence="12 13">
    <name type="scientific">Podospora bellae-mahoneyi</name>
    <dbReference type="NCBI Taxonomy" id="2093777"/>
    <lineage>
        <taxon>Eukaryota</taxon>
        <taxon>Fungi</taxon>
        <taxon>Dikarya</taxon>
        <taxon>Ascomycota</taxon>
        <taxon>Pezizomycotina</taxon>
        <taxon>Sordariomycetes</taxon>
        <taxon>Sordariomycetidae</taxon>
        <taxon>Sordariales</taxon>
        <taxon>Podosporaceae</taxon>
        <taxon>Podospora</taxon>
    </lineage>
</organism>
<feature type="region of interest" description="Disordered" evidence="10">
    <location>
        <begin position="1039"/>
        <end position="1058"/>
    </location>
</feature>
<keyword evidence="5 9" id="KW-0010">Activator</keyword>
<gene>
    <name evidence="12" type="primary">RGR1</name>
    <name evidence="12" type="ORF">QC761_109560</name>
</gene>
<evidence type="ECO:0000256" key="1">
    <source>
        <dbReference type="ARBA" id="ARBA00004123"/>
    </source>
</evidence>
<accession>A0ABR0FYG9</accession>
<dbReference type="Pfam" id="PF08638">
    <property type="entry name" value="Med14"/>
    <property type="match status" value="1"/>
</dbReference>
<feature type="compositionally biased region" description="Gly residues" evidence="10">
    <location>
        <begin position="1107"/>
        <end position="1125"/>
    </location>
</feature>
<proteinExistence type="inferred from homology"/>
<evidence type="ECO:0000256" key="4">
    <source>
        <dbReference type="ARBA" id="ARBA00023015"/>
    </source>
</evidence>
<keyword evidence="6 9" id="KW-0804">Transcription</keyword>
<sequence>MAGAFRMENGTQNGVRSNHDREGWTNGVNGDNIKQEHRSEKGKGVAGDSGMEAGYAGNGPQVKLEELPDELQHITAEIIPLNMLLSRLAQYSHGALQDQILRLESMPLPQNLSNGNGNYHPTTQEDTSPESLEKKRMLLNFIQDLHTRWVKALVLTEWSKKADQVGKLIDIRTHLASKLELFSVTIWEMIKTKQDMLWAKIPSPDLKTALEVLARPKIHWMPDFDYLPLPEITPEESDAWIEEVNTLLSARLSLEEFERIPAPFADYKIDSGVATFSIPGEFEVDLTIGDDDFEKQFWFIDLRMTYQPTPPPLSEQARLAAETKINNALGTDGLLGAYNYLHDLTLTAKIGEFTRQAWQLRAGRWVDCLQVERLNRAVAVHYWANRPHSKGNKSWIILGVNSSKGEDGRPDPKHPSYITLRWFRDGVEVKDFDISFDVDNISMDSLLEAVISRHIEHMLSSMYNKLASKPRFTHKQGRLTLCGSRKTPGDFTLRMQVLDDKDVTVGMDLYTGAFTLQAQSPMAADVQRRLNTFANPAEEGANLLELLRCHYATTALMSRAKSIRWMVSRGSPLSMDEMKSIVYSGPPSTREPFQTVWMKKVGWNPQWFIFMSMSLGGDQWWLVEIPNPQQQQRPGATGTRVKMYTKMPMATEQLRLSDQFFENLTLYATGMIAQITDLRELHSKRMAHTTREAVNYSLPAQIKMPTVYVRLSDMLGPKGGGRGLCWAQEYIPIVFKGVQADSPMKIIAEAKLTVTNRKRFQFLKGNVDHDVNYNPNIGQFSLRLRGEMGATVITLLTSRIQALDKLIELVEAIGRAGKAVVHQSVTLREVVFTYTDSVPTESPEQQAPNNTRQEQHRPWRVRLDLTKERGVKVDLERGNPHYPVIDYIREMANSPDFENLPSWLVLSLPLYRALEKLGGVEQPGVVVTVLHRGLNWVTIRWVVQGRKVNVEVKPRRRQGTLMWSLSRVVDSPDSSSSSKPPPPEQNDEFQKVLVEKVWNEKGNGWKGLTTGAAASLEGGVEEIVGLVDEVVRGVAVGGPQQQLPHHQGAPPQPTPQQQFQQAQAARFQQQMQQRQQQQMQPAANMTGGPPPAQPVIPQANMMNRGASGQGQQGRQGGNNQQGGYGSSMANALVLD</sequence>
<evidence type="ECO:0000256" key="5">
    <source>
        <dbReference type="ARBA" id="ARBA00023159"/>
    </source>
</evidence>